<evidence type="ECO:0000256" key="7">
    <source>
        <dbReference type="PIRSR" id="PIRSR606710-2"/>
    </source>
</evidence>
<dbReference type="GO" id="GO:0045493">
    <property type="term" value="P:xylan catabolic process"/>
    <property type="evidence" value="ECO:0007669"/>
    <property type="project" value="UniProtKB-KW"/>
</dbReference>
<dbReference type="PANTHER" id="PTHR43772:SF2">
    <property type="entry name" value="PUTATIVE (AFU_ORTHOLOGUE AFUA_2G04480)-RELATED"/>
    <property type="match status" value="1"/>
</dbReference>
<keyword evidence="4" id="KW-0119">Carbohydrate metabolism</keyword>
<dbReference type="GO" id="GO:0004553">
    <property type="term" value="F:hydrolase activity, hydrolyzing O-glycosyl compounds"/>
    <property type="evidence" value="ECO:0007669"/>
    <property type="project" value="InterPro"/>
</dbReference>
<dbReference type="InterPro" id="IPR023296">
    <property type="entry name" value="Glyco_hydro_beta-prop_sf"/>
</dbReference>
<comment type="similarity">
    <text evidence="1 8">Belongs to the glycosyl hydrolase 43 family.</text>
</comment>
<dbReference type="Gene3D" id="2.115.10.20">
    <property type="entry name" value="Glycosyl hydrolase domain, family 43"/>
    <property type="match status" value="1"/>
</dbReference>
<feature type="active site" description="Proton acceptor" evidence="6">
    <location>
        <position position="55"/>
    </location>
</feature>
<dbReference type="Proteomes" id="UP000316614">
    <property type="component" value="Chromosome"/>
</dbReference>
<dbReference type="RefSeq" id="WP_141615154.1">
    <property type="nucleotide sequence ID" value="NZ_CP041253.1"/>
</dbReference>
<evidence type="ECO:0000313" key="10">
    <source>
        <dbReference type="Proteomes" id="UP000316614"/>
    </source>
</evidence>
<keyword evidence="5 8" id="KW-0326">Glycosidase</keyword>
<evidence type="ECO:0000256" key="6">
    <source>
        <dbReference type="PIRSR" id="PIRSR606710-1"/>
    </source>
</evidence>
<proteinExistence type="inferred from homology"/>
<feature type="site" description="Important for catalytic activity, responsible for pKa modulation of the active site Glu and correct orientation of both the proton donor and substrate" evidence="7">
    <location>
        <position position="172"/>
    </location>
</feature>
<dbReference type="CDD" id="cd08991">
    <property type="entry name" value="GH43_HoAraf43-like"/>
    <property type="match status" value="1"/>
</dbReference>
<keyword evidence="10" id="KW-1185">Reference proteome</keyword>
<evidence type="ECO:0000256" key="2">
    <source>
        <dbReference type="ARBA" id="ARBA00022651"/>
    </source>
</evidence>
<gene>
    <name evidence="9" type="ORF">FKX85_13100</name>
</gene>
<dbReference type="InterPro" id="IPR052176">
    <property type="entry name" value="Glycosyl_Hydrlase_43_Enz"/>
</dbReference>
<name>A0A514CJA8_9BACT</name>
<dbReference type="EMBL" id="CP041253">
    <property type="protein sequence ID" value="QDH79917.1"/>
    <property type="molecule type" value="Genomic_DNA"/>
</dbReference>
<keyword evidence="3 8" id="KW-0378">Hydrolase</keyword>
<feature type="active site" description="Proton donor" evidence="6">
    <location>
        <position position="266"/>
    </location>
</feature>
<accession>A0A514CJA8</accession>
<dbReference type="AlphaFoldDB" id="A0A514CJA8"/>
<evidence type="ECO:0000256" key="5">
    <source>
        <dbReference type="ARBA" id="ARBA00023295"/>
    </source>
</evidence>
<evidence type="ECO:0000313" key="9">
    <source>
        <dbReference type="EMBL" id="QDH79917.1"/>
    </source>
</evidence>
<keyword evidence="2" id="KW-0858">Xylan degradation</keyword>
<sequence>MKHYPFDQWFTQVLFLVAITFLFSCNSQKEEKTSTKEPPNEESTYSNPLEVAFGDPYILNDGNGKYYMYGTGGGAEDGFAAYSSDDLVDWKFEGQVYRGNTADSWASKFFWAPEVYKMDGKYYMFFSAQWKVNPTNEEENFMIGVAVADSPTGPFKEMHDRPIFDPGYPIIDANVYEEDGKYYLYYSRACYKHPVESEVADWAREKGWYDEIEESWVYGVELKPDFSGVIGDPVLCLRPPLKMDDAQAEWESRSVTKHEINRRWTEGSVIFKHEDTYYIMYSSNYYAGQNYAVGYATGKSPLGPFTKASNNPVLELNTHKGGEVTGTGHNNIVFLENGEMFCVYHGRTKESGQDRVVFLDKMEIKEDGTLVVHGPTNSPQPMPLKK</sequence>
<dbReference type="KEGG" id="echi:FKX85_13100"/>
<keyword evidence="2" id="KW-0624">Polysaccharide degradation</keyword>
<organism evidence="9 10">
    <name type="scientific">Echinicola soli</name>
    <dbReference type="NCBI Taxonomy" id="2591634"/>
    <lineage>
        <taxon>Bacteria</taxon>
        <taxon>Pseudomonadati</taxon>
        <taxon>Bacteroidota</taxon>
        <taxon>Cytophagia</taxon>
        <taxon>Cytophagales</taxon>
        <taxon>Cyclobacteriaceae</taxon>
        <taxon>Echinicola</taxon>
    </lineage>
</organism>
<dbReference type="Pfam" id="PF04616">
    <property type="entry name" value="Glyco_hydro_43"/>
    <property type="match status" value="1"/>
</dbReference>
<evidence type="ECO:0000256" key="4">
    <source>
        <dbReference type="ARBA" id="ARBA00023277"/>
    </source>
</evidence>
<reference evidence="9 10" key="1">
    <citation type="submission" date="2019-06" db="EMBL/GenBank/DDBJ databases">
        <title>Echinicola alkalisoli sp. nov. isolated from saline soil.</title>
        <authorList>
            <person name="Sun J.-Q."/>
            <person name="Xu L."/>
        </authorList>
    </citation>
    <scope>NUCLEOTIDE SEQUENCE [LARGE SCALE GENOMIC DNA]</scope>
    <source>
        <strain evidence="9 10">LN3S3</strain>
    </source>
</reference>
<evidence type="ECO:0000256" key="1">
    <source>
        <dbReference type="ARBA" id="ARBA00009865"/>
    </source>
</evidence>
<dbReference type="OrthoDB" id="9801455at2"/>
<dbReference type="SUPFAM" id="SSF75005">
    <property type="entry name" value="Arabinanase/levansucrase/invertase"/>
    <property type="match status" value="1"/>
</dbReference>
<dbReference type="InterPro" id="IPR006710">
    <property type="entry name" value="Glyco_hydro_43"/>
</dbReference>
<dbReference type="PROSITE" id="PS51257">
    <property type="entry name" value="PROKAR_LIPOPROTEIN"/>
    <property type="match status" value="1"/>
</dbReference>
<evidence type="ECO:0000256" key="3">
    <source>
        <dbReference type="ARBA" id="ARBA00022801"/>
    </source>
</evidence>
<evidence type="ECO:0000256" key="8">
    <source>
        <dbReference type="RuleBase" id="RU361187"/>
    </source>
</evidence>
<dbReference type="PANTHER" id="PTHR43772">
    <property type="entry name" value="ENDO-1,4-BETA-XYLANASE"/>
    <property type="match status" value="1"/>
</dbReference>
<protein>
    <submittedName>
        <fullName evidence="9">Family 43 glycosylhydrolase</fullName>
    </submittedName>
</protein>